<dbReference type="CDD" id="cd00267">
    <property type="entry name" value="ABC_ATPase"/>
    <property type="match status" value="1"/>
</dbReference>
<proteinExistence type="predicted"/>
<keyword evidence="1" id="KW-0175">Coiled coil</keyword>
<sequence length="572" mass="64855">MNLDNEGAESNRSGKTSLSVNAFSVCLFGKSPLVARSKGFINEDEKWASVQTFFDTGINTTRYIKHPEFGSKVFLGNQEVSQEDIDKSFGSWESFIATCCFGTNYSDFLEKILKKPIEAKELLTSLLPKLRVFDGAMSWVKRELQEYEKDLRDIELTKSSLFGRLESLTSVNIDDEIKGYESERKEKIKDINHRISETKEELQSLGKVGDEAGLLKELNKVGGEIQALHGSILKTEKTISSLESTVHNVKKTISNLSVQQKQIKDTGNCPTCGQKLPSKSEVKSTVNTDLAASDDLLKKSSELLLTLKAELKDRMVLLDKCETIESNLKKKLGPITRAAELRNELENLLSGKKEVESEGNPYIEKKKKNEEEIKAAEARIAQLDKSLDRLNVLSQYYYFLERGFGPRGIKNFVFDEIVFKLTEASREYLDYMTNGTIQVRFSPRKEKKTGGFIETIGLEISSRGKPRDDFLLWSQSERKKVCLAVDLAMHDILNELFDSPLEFVIFDESFDGLDRMGVQLFCSLLRKQLKKIRQIFVVSHSPFIDDGIFDRNLIVTKKDGSSFVKSKSRLLR</sequence>
<dbReference type="AlphaFoldDB" id="A0A6M3L188"/>
<evidence type="ECO:0000313" key="2">
    <source>
        <dbReference type="EMBL" id="QJA88303.1"/>
    </source>
</evidence>
<dbReference type="PANTHER" id="PTHR32114">
    <property type="entry name" value="ABC TRANSPORTER ABCH.3"/>
    <property type="match status" value="1"/>
</dbReference>
<gene>
    <name evidence="2" type="ORF">MM415B02787_0008</name>
</gene>
<protein>
    <recommendedName>
        <fullName evidence="3">ATPase domain containing protein</fullName>
    </recommendedName>
</protein>
<dbReference type="InterPro" id="IPR027417">
    <property type="entry name" value="P-loop_NTPase"/>
</dbReference>
<evidence type="ECO:0008006" key="3">
    <source>
        <dbReference type="Google" id="ProtNLM"/>
    </source>
</evidence>
<reference evidence="2" key="1">
    <citation type="submission" date="2020-03" db="EMBL/GenBank/DDBJ databases">
        <title>The deep terrestrial virosphere.</title>
        <authorList>
            <person name="Holmfeldt K."/>
            <person name="Nilsson E."/>
            <person name="Simone D."/>
            <person name="Lopez-Fernandez M."/>
            <person name="Wu X."/>
            <person name="de Brujin I."/>
            <person name="Lundin D."/>
            <person name="Andersson A."/>
            <person name="Bertilsson S."/>
            <person name="Dopson M."/>
        </authorList>
    </citation>
    <scope>NUCLEOTIDE SEQUENCE</scope>
    <source>
        <strain evidence="2">MM415B02787</strain>
    </source>
</reference>
<feature type="coiled-coil region" evidence="1">
    <location>
        <begin position="338"/>
        <end position="393"/>
    </location>
</feature>
<evidence type="ECO:0000256" key="1">
    <source>
        <dbReference type="SAM" id="Coils"/>
    </source>
</evidence>
<organism evidence="2">
    <name type="scientific">viral metagenome</name>
    <dbReference type="NCBI Taxonomy" id="1070528"/>
    <lineage>
        <taxon>unclassified sequences</taxon>
        <taxon>metagenomes</taxon>
        <taxon>organismal metagenomes</taxon>
    </lineage>
</organism>
<dbReference type="EMBL" id="MT142769">
    <property type="protein sequence ID" value="QJA88303.1"/>
    <property type="molecule type" value="Genomic_DNA"/>
</dbReference>
<dbReference type="Gene3D" id="3.40.50.300">
    <property type="entry name" value="P-loop containing nucleotide triphosphate hydrolases"/>
    <property type="match status" value="2"/>
</dbReference>
<dbReference type="SUPFAM" id="SSF52540">
    <property type="entry name" value="P-loop containing nucleoside triphosphate hydrolases"/>
    <property type="match status" value="2"/>
</dbReference>
<dbReference type="PANTHER" id="PTHR32114:SF2">
    <property type="entry name" value="ABC TRANSPORTER ABCH.3"/>
    <property type="match status" value="1"/>
</dbReference>
<name>A0A6M3L188_9ZZZZ</name>
<accession>A0A6M3L188</accession>